<organism evidence="14 15">
    <name type="scientific">Fulvitalea axinellae</name>
    <dbReference type="NCBI Taxonomy" id="1182444"/>
    <lineage>
        <taxon>Bacteria</taxon>
        <taxon>Pseudomonadati</taxon>
        <taxon>Bacteroidota</taxon>
        <taxon>Cytophagia</taxon>
        <taxon>Cytophagales</taxon>
        <taxon>Persicobacteraceae</taxon>
        <taxon>Fulvitalea</taxon>
    </lineage>
</organism>
<keyword evidence="6" id="KW-0547">Nucleotide-binding</keyword>
<dbReference type="KEGG" id="fax:FUAX_42550"/>
<dbReference type="InterPro" id="IPR023214">
    <property type="entry name" value="HAD_sf"/>
</dbReference>
<keyword evidence="7" id="KW-0067">ATP-binding</keyword>
<dbReference type="SFLD" id="SFLDG00002">
    <property type="entry name" value="C1.7:_P-type_atpase_like"/>
    <property type="match status" value="1"/>
</dbReference>
<dbReference type="PANTHER" id="PTHR42861">
    <property type="entry name" value="CALCIUM-TRANSPORTING ATPASE"/>
    <property type="match status" value="1"/>
</dbReference>
<dbReference type="NCBIfam" id="TIGR01494">
    <property type="entry name" value="ATPase_P-type"/>
    <property type="match status" value="3"/>
</dbReference>
<feature type="transmembrane region" description="Helical" evidence="12">
    <location>
        <begin position="723"/>
        <end position="742"/>
    </location>
</feature>
<dbReference type="InterPro" id="IPR036412">
    <property type="entry name" value="HAD-like_sf"/>
</dbReference>
<dbReference type="CDD" id="cd02076">
    <property type="entry name" value="P-type_ATPase_H"/>
    <property type="match status" value="1"/>
</dbReference>
<dbReference type="GO" id="GO:0016020">
    <property type="term" value="C:membrane"/>
    <property type="evidence" value="ECO:0007669"/>
    <property type="project" value="UniProtKB-SubCell"/>
</dbReference>
<dbReference type="Gene3D" id="3.40.50.1000">
    <property type="entry name" value="HAD superfamily/HAD-like"/>
    <property type="match status" value="1"/>
</dbReference>
<dbReference type="PRINTS" id="PR00119">
    <property type="entry name" value="CATATPASE"/>
</dbReference>
<dbReference type="SUPFAM" id="SSF81653">
    <property type="entry name" value="Calcium ATPase, transduction domain A"/>
    <property type="match status" value="1"/>
</dbReference>
<dbReference type="Pfam" id="PF00122">
    <property type="entry name" value="E1-E2_ATPase"/>
    <property type="match status" value="1"/>
</dbReference>
<dbReference type="InterPro" id="IPR023299">
    <property type="entry name" value="ATPase_P-typ_cyto_dom_N"/>
</dbReference>
<dbReference type="Gene3D" id="3.40.1110.10">
    <property type="entry name" value="Calcium-transporting ATPase, cytoplasmic domain N"/>
    <property type="match status" value="1"/>
</dbReference>
<evidence type="ECO:0000256" key="9">
    <source>
        <dbReference type="ARBA" id="ARBA00022967"/>
    </source>
</evidence>
<dbReference type="GO" id="GO:0016887">
    <property type="term" value="F:ATP hydrolysis activity"/>
    <property type="evidence" value="ECO:0007669"/>
    <property type="project" value="InterPro"/>
</dbReference>
<feature type="domain" description="Cation-transporting P-type ATPase N-terminal" evidence="13">
    <location>
        <begin position="10"/>
        <end position="83"/>
    </location>
</feature>
<evidence type="ECO:0000256" key="11">
    <source>
        <dbReference type="ARBA" id="ARBA00023136"/>
    </source>
</evidence>
<feature type="transmembrane region" description="Helical" evidence="12">
    <location>
        <begin position="237"/>
        <end position="255"/>
    </location>
</feature>
<dbReference type="PROSITE" id="PS00154">
    <property type="entry name" value="ATPASE_E1_E2"/>
    <property type="match status" value="1"/>
</dbReference>
<feature type="transmembrane region" description="Helical" evidence="12">
    <location>
        <begin position="758"/>
        <end position="779"/>
    </location>
</feature>
<evidence type="ECO:0000313" key="15">
    <source>
        <dbReference type="Proteomes" id="UP001348817"/>
    </source>
</evidence>
<feature type="transmembrane region" description="Helical" evidence="12">
    <location>
        <begin position="693"/>
        <end position="711"/>
    </location>
</feature>
<feature type="transmembrane region" description="Helical" evidence="12">
    <location>
        <begin position="261"/>
        <end position="286"/>
    </location>
</feature>
<keyword evidence="9" id="KW-1278">Translocase</keyword>
<evidence type="ECO:0000256" key="5">
    <source>
        <dbReference type="ARBA" id="ARBA00022723"/>
    </source>
</evidence>
<dbReference type="Pfam" id="PF00690">
    <property type="entry name" value="Cation_ATPase_N"/>
    <property type="match status" value="1"/>
</dbReference>
<dbReference type="InterPro" id="IPR001757">
    <property type="entry name" value="P_typ_ATPase"/>
</dbReference>
<dbReference type="SFLD" id="SFLDS00003">
    <property type="entry name" value="Haloacid_Dehalogenase"/>
    <property type="match status" value="1"/>
</dbReference>
<evidence type="ECO:0000256" key="1">
    <source>
        <dbReference type="ARBA" id="ARBA00004141"/>
    </source>
</evidence>
<evidence type="ECO:0000256" key="12">
    <source>
        <dbReference type="SAM" id="Phobius"/>
    </source>
</evidence>
<sequence length="821" mass="89666">MDYERIGAEDARKLEASEMAKRLVTDLDKGLTGQEASDREKFYGKNTIESKSTPAWLEFLSFFWGPIPWTIEAAAILSALVRHWSDLIIISLLLVFNAVIGFLQRSKAEKAVDALREKLALKALALRDGKWQQVRSADLVPGDMVRIQAGNILPADVKLVDGDFLSVDQSSLTGESMLVMKENGDICYSGVVAKKGSMKGLVYATGRDTYFGKTAELVSEASAKSHFNRAILSIGKALIFISVALAVVLVAVMLIKGSSFLTLLQFALILVVASIPAALPAVLTVIMSRGAVTLAKAKAVVTHLESIEEMAGMDVLCSDKTGTLTRNQLSLSDPYLVEAKDEEELMLAAAVASEDATEDPIDKLMVGAVKDKKSLADLRRNTEHFQPFDPVNKRSEALVDTPEGKELFVKGAPQVIADLMEGKDEEVKRVKDEITELASGGLRTLGVARKQEGSWHFLGLVTITDPLRADARKTIESARNMGVGVKMITGDNVAIARKVGKELGLSKEVFAAGDAFKDVKATDSDTVSADLSGKIARADIFAEVFPEHKYTIVKALQAQGHIVGMTGDGVNDAPALKQADTGIAVKGATDAAQAAAGVVLTSEGIGVVIQTIEEARRIFEKMNSYAIYRITESIRIMFFVVFAMVAFGFYPITAVMIILLALLNDVPIMTLASDNVRVSASPVRWNTKKIIRMAWFIGIFGVFETSGLLLLGRNQFHLDQASLQTLIFLKLAVAGHMTLFVTRTKGRFWKRPYPSAPLLWSAIGTKLVVTLIAGFGFGLVKPLDWWYVGATWAYCFFWMFPLDGIKCWLYRRFEREANPKS</sequence>
<dbReference type="GO" id="GO:0120029">
    <property type="term" value="P:proton export across plasma membrane"/>
    <property type="evidence" value="ECO:0007669"/>
    <property type="project" value="InterPro"/>
</dbReference>
<dbReference type="NCBIfam" id="TIGR01647">
    <property type="entry name" value="ATPase-IIIA_H"/>
    <property type="match status" value="1"/>
</dbReference>
<dbReference type="Gene3D" id="2.70.150.10">
    <property type="entry name" value="Calcium-transporting ATPase, cytoplasmic transduction domain A"/>
    <property type="match status" value="1"/>
</dbReference>
<evidence type="ECO:0000313" key="14">
    <source>
        <dbReference type="EMBL" id="BDD11823.1"/>
    </source>
</evidence>
<dbReference type="SFLD" id="SFLDF00027">
    <property type="entry name" value="p-type_atpase"/>
    <property type="match status" value="1"/>
</dbReference>
<dbReference type="EMBL" id="AP025316">
    <property type="protein sequence ID" value="BDD11823.1"/>
    <property type="molecule type" value="Genomic_DNA"/>
</dbReference>
<dbReference type="SUPFAM" id="SSF81665">
    <property type="entry name" value="Calcium ATPase, transmembrane domain M"/>
    <property type="match status" value="1"/>
</dbReference>
<keyword evidence="5" id="KW-0479">Metal-binding</keyword>
<dbReference type="GO" id="GO:0008553">
    <property type="term" value="F:P-type proton-exporting transporter activity"/>
    <property type="evidence" value="ECO:0007669"/>
    <property type="project" value="InterPro"/>
</dbReference>
<dbReference type="PRINTS" id="PR00120">
    <property type="entry name" value="HATPASE"/>
</dbReference>
<evidence type="ECO:0000256" key="3">
    <source>
        <dbReference type="ARBA" id="ARBA00022553"/>
    </source>
</evidence>
<comment type="subcellular location">
    <subcellularLocation>
        <location evidence="1">Membrane</location>
        <topology evidence="1">Multi-pass membrane protein</topology>
    </subcellularLocation>
</comment>
<evidence type="ECO:0000256" key="10">
    <source>
        <dbReference type="ARBA" id="ARBA00022989"/>
    </source>
</evidence>
<accession>A0AAU9CUV6</accession>
<evidence type="ECO:0000256" key="8">
    <source>
        <dbReference type="ARBA" id="ARBA00022842"/>
    </source>
</evidence>
<feature type="transmembrane region" description="Helical" evidence="12">
    <location>
        <begin position="87"/>
        <end position="103"/>
    </location>
</feature>
<dbReference type="InterPro" id="IPR018303">
    <property type="entry name" value="ATPase_P-typ_P_site"/>
</dbReference>
<keyword evidence="8" id="KW-0460">Magnesium</keyword>
<dbReference type="GO" id="GO:0005524">
    <property type="term" value="F:ATP binding"/>
    <property type="evidence" value="ECO:0007669"/>
    <property type="project" value="UniProtKB-KW"/>
</dbReference>
<dbReference type="InterPro" id="IPR023298">
    <property type="entry name" value="ATPase_P-typ_TM_dom_sf"/>
</dbReference>
<dbReference type="InterPro" id="IPR008250">
    <property type="entry name" value="ATPase_P-typ_transduc_dom_A_sf"/>
</dbReference>
<keyword evidence="10 12" id="KW-1133">Transmembrane helix</keyword>
<evidence type="ECO:0000256" key="2">
    <source>
        <dbReference type="ARBA" id="ARBA00008804"/>
    </source>
</evidence>
<dbReference type="SMART" id="SM00831">
    <property type="entry name" value="Cation_ATPase_N"/>
    <property type="match status" value="1"/>
</dbReference>
<dbReference type="InterPro" id="IPR044492">
    <property type="entry name" value="P_typ_ATPase_HD_dom"/>
</dbReference>
<evidence type="ECO:0000256" key="4">
    <source>
        <dbReference type="ARBA" id="ARBA00022692"/>
    </source>
</evidence>
<dbReference type="Pfam" id="PF00702">
    <property type="entry name" value="Hydrolase"/>
    <property type="match status" value="1"/>
</dbReference>
<dbReference type="InterPro" id="IPR004014">
    <property type="entry name" value="ATPase_P-typ_cation-transptr_N"/>
</dbReference>
<evidence type="ECO:0000256" key="7">
    <source>
        <dbReference type="ARBA" id="ARBA00022840"/>
    </source>
</evidence>
<dbReference type="FunFam" id="3.40.1110.10:FF:000005">
    <property type="entry name" value="Plasma membrane ATPase"/>
    <property type="match status" value="1"/>
</dbReference>
<keyword evidence="11 12" id="KW-0472">Membrane</keyword>
<proteinExistence type="inferred from homology"/>
<feature type="transmembrane region" description="Helical" evidence="12">
    <location>
        <begin position="59"/>
        <end position="81"/>
    </location>
</feature>
<dbReference type="Proteomes" id="UP001348817">
    <property type="component" value="Plasmid pFA2"/>
</dbReference>
<protein>
    <submittedName>
        <fullName evidence="14">Plasma-membrane proton-efflux P-type ATPase</fullName>
    </submittedName>
</protein>
<dbReference type="SUPFAM" id="SSF56784">
    <property type="entry name" value="HAD-like"/>
    <property type="match status" value="1"/>
</dbReference>
<name>A0AAU9CUV6_9BACT</name>
<geneLocation type="plasmid" evidence="14 15">
    <name>pFA2</name>
</geneLocation>
<comment type="similarity">
    <text evidence="2">Belongs to the cation transport ATPase (P-type) (TC 3.A.3) family. Type IIIA subfamily.</text>
</comment>
<dbReference type="InterPro" id="IPR059000">
    <property type="entry name" value="ATPase_P-type_domA"/>
</dbReference>
<dbReference type="FunFam" id="3.40.50.1000:FF:000211">
    <property type="entry name" value="Plasma membrane ATPase"/>
    <property type="match status" value="1"/>
</dbReference>
<keyword evidence="3" id="KW-0597">Phosphoprotein</keyword>
<keyword evidence="14" id="KW-0614">Plasmid</keyword>
<gene>
    <name evidence="14" type="ORF">FUAX_42550</name>
</gene>
<evidence type="ECO:0000256" key="6">
    <source>
        <dbReference type="ARBA" id="ARBA00022741"/>
    </source>
</evidence>
<dbReference type="RefSeq" id="WP_338395222.1">
    <property type="nucleotide sequence ID" value="NZ_AP025316.1"/>
</dbReference>
<keyword evidence="15" id="KW-1185">Reference proteome</keyword>
<dbReference type="AlphaFoldDB" id="A0AAU9CUV6"/>
<evidence type="ECO:0000259" key="13">
    <source>
        <dbReference type="SMART" id="SM00831"/>
    </source>
</evidence>
<dbReference type="InterPro" id="IPR006534">
    <property type="entry name" value="P-type_ATPase_IIIA"/>
</dbReference>
<dbReference type="FunFam" id="2.70.150.10:FF:000042">
    <property type="entry name" value="Plasma membrane ATPase"/>
    <property type="match status" value="1"/>
</dbReference>
<feature type="transmembrane region" description="Helical" evidence="12">
    <location>
        <begin position="785"/>
        <end position="805"/>
    </location>
</feature>
<dbReference type="SUPFAM" id="SSF81660">
    <property type="entry name" value="Metal cation-transporting ATPase, ATP-binding domain N"/>
    <property type="match status" value="1"/>
</dbReference>
<reference evidence="14 15" key="1">
    <citation type="submission" date="2021-12" db="EMBL/GenBank/DDBJ databases">
        <title>Genome sequencing of bacteria with rrn-lacking chromosome and rrn-plasmid.</title>
        <authorList>
            <person name="Anda M."/>
            <person name="Iwasaki W."/>
        </authorList>
    </citation>
    <scope>NUCLEOTIDE SEQUENCE [LARGE SCALE GENOMIC DNA]</scope>
    <source>
        <strain evidence="14 15">DSM 100852</strain>
        <plasmid evidence="14 15">pFA2</plasmid>
    </source>
</reference>
<keyword evidence="4 12" id="KW-0812">Transmembrane</keyword>
<dbReference type="Gene3D" id="1.20.1110.10">
    <property type="entry name" value="Calcium-transporting ATPase, transmembrane domain"/>
    <property type="match status" value="1"/>
</dbReference>
<dbReference type="GO" id="GO:0046872">
    <property type="term" value="F:metal ion binding"/>
    <property type="evidence" value="ECO:0007669"/>
    <property type="project" value="UniProtKB-KW"/>
</dbReference>